<gene>
    <name evidence="3" type="primary">rpb6</name>
    <name evidence="3" type="ORF">CM83_4892</name>
</gene>
<proteinExistence type="predicted"/>
<feature type="non-terminal residue" evidence="3">
    <location>
        <position position="1"/>
    </location>
</feature>
<dbReference type="GO" id="GO:0006360">
    <property type="term" value="P:transcription by RNA polymerase I"/>
    <property type="evidence" value="ECO:0007669"/>
    <property type="project" value="TreeGrafter"/>
</dbReference>
<dbReference type="GO" id="GO:0005665">
    <property type="term" value="C:RNA polymerase II, core complex"/>
    <property type="evidence" value="ECO:0007669"/>
    <property type="project" value="TreeGrafter"/>
</dbReference>
<dbReference type="GO" id="GO:0003677">
    <property type="term" value="F:DNA binding"/>
    <property type="evidence" value="ECO:0007669"/>
    <property type="project" value="InterPro"/>
</dbReference>
<name>A0A0A9XGA9_LYGHE</name>
<dbReference type="AlphaFoldDB" id="A0A0A9XGA9"/>
<dbReference type="PANTHER" id="PTHR47227">
    <property type="entry name" value="DNA-DIRECTED RNA POLYMERASE SUBUNIT K"/>
    <property type="match status" value="1"/>
</dbReference>
<protein>
    <submittedName>
        <fullName evidence="3">DNA-directed RNA polymerases I, II, and III subunit RPABC2</fullName>
    </submittedName>
</protein>
<dbReference type="InterPro" id="IPR006110">
    <property type="entry name" value="Pol_omega/Rpo6/RPB6"/>
</dbReference>
<dbReference type="SUPFAM" id="SSF63562">
    <property type="entry name" value="RPB6/omega subunit-like"/>
    <property type="match status" value="1"/>
</dbReference>
<dbReference type="Gene3D" id="3.90.940.10">
    <property type="match status" value="1"/>
</dbReference>
<dbReference type="GO" id="GO:0003899">
    <property type="term" value="F:DNA-directed RNA polymerase activity"/>
    <property type="evidence" value="ECO:0007669"/>
    <property type="project" value="InterPro"/>
</dbReference>
<dbReference type="GO" id="GO:0006366">
    <property type="term" value="P:transcription by RNA polymerase II"/>
    <property type="evidence" value="ECO:0007669"/>
    <property type="project" value="TreeGrafter"/>
</dbReference>
<organism evidence="3">
    <name type="scientific">Lygus hesperus</name>
    <name type="common">Western plant bug</name>
    <dbReference type="NCBI Taxonomy" id="30085"/>
    <lineage>
        <taxon>Eukaryota</taxon>
        <taxon>Metazoa</taxon>
        <taxon>Ecdysozoa</taxon>
        <taxon>Arthropoda</taxon>
        <taxon>Hexapoda</taxon>
        <taxon>Insecta</taxon>
        <taxon>Pterygota</taxon>
        <taxon>Neoptera</taxon>
        <taxon>Paraneoptera</taxon>
        <taxon>Hemiptera</taxon>
        <taxon>Heteroptera</taxon>
        <taxon>Panheteroptera</taxon>
        <taxon>Cimicomorpha</taxon>
        <taxon>Miridae</taxon>
        <taxon>Mirini</taxon>
        <taxon>Lygus</taxon>
    </lineage>
</organism>
<accession>A0A0A9XGA9</accession>
<dbReference type="InterPro" id="IPR036161">
    <property type="entry name" value="RPB6/omega-like_sf"/>
</dbReference>
<dbReference type="Pfam" id="PF01192">
    <property type="entry name" value="RNA_pol_Rpb6"/>
    <property type="match status" value="1"/>
</dbReference>
<sequence length="150" mass="16949">VLHSSIFYYYFIYAYSRPTHTSCSVLQLCRSPYSSCTVCARSHTCAHTRVTYTLHTPVQLLPQLRVSMSDEENDVGGAFSGSDVDDEIDINTDIDEPEDRVDFIDPSSKTAKQKSRITTRYMTKYERARILGTRALQISHGAAIMVNVEN</sequence>
<evidence type="ECO:0000313" key="3">
    <source>
        <dbReference type="EMBL" id="JAG19019.1"/>
    </source>
</evidence>
<evidence type="ECO:0000256" key="1">
    <source>
        <dbReference type="ARBA" id="ARBA00022478"/>
    </source>
</evidence>
<dbReference type="InterPro" id="IPR020708">
    <property type="entry name" value="DNA-dir_RNA_polK_14-18kDa_CS"/>
</dbReference>
<dbReference type="EMBL" id="GBHO01024585">
    <property type="protein sequence ID" value="JAG19019.1"/>
    <property type="molecule type" value="Transcribed_RNA"/>
</dbReference>
<dbReference type="PROSITE" id="PS01111">
    <property type="entry name" value="RNA_POL_K_14KD"/>
    <property type="match status" value="1"/>
</dbReference>
<dbReference type="PANTHER" id="PTHR47227:SF5">
    <property type="entry name" value="DNA-DIRECTED RNA POLYMERASES I, II, AND III SUBUNIT RPABC2"/>
    <property type="match status" value="1"/>
</dbReference>
<dbReference type="GO" id="GO:0005736">
    <property type="term" value="C:RNA polymerase I complex"/>
    <property type="evidence" value="ECO:0007669"/>
    <property type="project" value="TreeGrafter"/>
</dbReference>
<keyword evidence="1 3" id="KW-0240">DNA-directed RNA polymerase</keyword>
<reference evidence="3" key="1">
    <citation type="journal article" date="2014" name="PLoS ONE">
        <title>Transcriptome-Based Identification of ABC Transporters in the Western Tarnished Plant Bug Lygus hesperus.</title>
        <authorList>
            <person name="Hull J.J."/>
            <person name="Chaney K."/>
            <person name="Geib S.M."/>
            <person name="Fabrick J.A."/>
            <person name="Brent C.S."/>
            <person name="Walsh D."/>
            <person name="Lavine L.C."/>
        </authorList>
    </citation>
    <scope>NUCLEOTIDE SEQUENCE</scope>
</reference>
<evidence type="ECO:0000256" key="2">
    <source>
        <dbReference type="ARBA" id="ARBA00023163"/>
    </source>
</evidence>
<keyword evidence="2" id="KW-0804">Transcription</keyword>
<dbReference type="GO" id="GO:0005666">
    <property type="term" value="C:RNA polymerase III complex"/>
    <property type="evidence" value="ECO:0007669"/>
    <property type="project" value="TreeGrafter"/>
</dbReference>
<dbReference type="GO" id="GO:0042797">
    <property type="term" value="P:tRNA transcription by RNA polymerase III"/>
    <property type="evidence" value="ECO:0007669"/>
    <property type="project" value="TreeGrafter"/>
</dbReference>
<reference evidence="3" key="2">
    <citation type="submission" date="2014-07" db="EMBL/GenBank/DDBJ databases">
        <authorList>
            <person name="Hull J."/>
        </authorList>
    </citation>
    <scope>NUCLEOTIDE SEQUENCE</scope>
</reference>